<dbReference type="Gene3D" id="1.20.1090.10">
    <property type="entry name" value="Dehydroquinate synthase-like - alpha domain"/>
    <property type="match status" value="1"/>
</dbReference>
<comment type="caution">
    <text evidence="6">The sequence shown here is derived from an EMBL/GenBank/DDBJ whole genome shotgun (WGS) entry which is preliminary data.</text>
</comment>
<dbReference type="Pfam" id="PF25137">
    <property type="entry name" value="ADH_Fe_C"/>
    <property type="match status" value="1"/>
</dbReference>
<comment type="similarity">
    <text evidence="1">Belongs to the iron-containing alcohol dehydrogenase family.</text>
</comment>
<sequence length="271" mass="29374">MSIFSFTIPTRIEYGIDATARLGHFTSSLGDRVIVITENVLSQSQAVQHIESVLKGKGIEALVYDGVFPNAESNTVDEIAQLARKSRVNVVVGIGGTRICSIAKLVSFLCKNEGEMADYMHGKEGNGKRVPYIEIPTTFREVYALTDSAFITDAFDQVNKVLSLNGLRTDVLVDDPAIMAGIQPVLSAYTALDILALSIEGYISLKVNPLVEPVLLRGIEIVYYNLGKYIKNPMDVSIREKLCTAGLFTAIANIITGFGIGFALSMGMNGK</sequence>
<dbReference type="AlphaFoldDB" id="A0A0F8YCJ9"/>
<feature type="transmembrane region" description="Helical" evidence="3">
    <location>
        <begin position="245"/>
        <end position="264"/>
    </location>
</feature>
<dbReference type="Pfam" id="PF00465">
    <property type="entry name" value="Fe-ADH"/>
    <property type="match status" value="1"/>
</dbReference>
<dbReference type="InterPro" id="IPR056798">
    <property type="entry name" value="ADH_Fe_C"/>
</dbReference>
<dbReference type="GO" id="GO:0004022">
    <property type="term" value="F:alcohol dehydrogenase (NAD+) activity"/>
    <property type="evidence" value="ECO:0007669"/>
    <property type="project" value="TreeGrafter"/>
</dbReference>
<dbReference type="PANTHER" id="PTHR11496">
    <property type="entry name" value="ALCOHOL DEHYDROGENASE"/>
    <property type="match status" value="1"/>
</dbReference>
<evidence type="ECO:0000313" key="6">
    <source>
        <dbReference type="EMBL" id="KKK51849.1"/>
    </source>
</evidence>
<evidence type="ECO:0000259" key="5">
    <source>
        <dbReference type="Pfam" id="PF25137"/>
    </source>
</evidence>
<dbReference type="GO" id="GO:0046872">
    <property type="term" value="F:metal ion binding"/>
    <property type="evidence" value="ECO:0007669"/>
    <property type="project" value="InterPro"/>
</dbReference>
<dbReference type="InterPro" id="IPR039697">
    <property type="entry name" value="Alcohol_dehydrogenase_Fe"/>
</dbReference>
<evidence type="ECO:0000256" key="1">
    <source>
        <dbReference type="ARBA" id="ARBA00007358"/>
    </source>
</evidence>
<organism evidence="6">
    <name type="scientific">marine sediment metagenome</name>
    <dbReference type="NCBI Taxonomy" id="412755"/>
    <lineage>
        <taxon>unclassified sequences</taxon>
        <taxon>metagenomes</taxon>
        <taxon>ecological metagenomes</taxon>
    </lineage>
</organism>
<reference evidence="6" key="1">
    <citation type="journal article" date="2015" name="Nature">
        <title>Complex archaea that bridge the gap between prokaryotes and eukaryotes.</title>
        <authorList>
            <person name="Spang A."/>
            <person name="Saw J.H."/>
            <person name="Jorgensen S.L."/>
            <person name="Zaremba-Niedzwiedzka K."/>
            <person name="Martijn J."/>
            <person name="Lind A.E."/>
            <person name="van Eijk R."/>
            <person name="Schleper C."/>
            <person name="Guy L."/>
            <person name="Ettema T.J."/>
        </authorList>
    </citation>
    <scope>NUCLEOTIDE SEQUENCE</scope>
</reference>
<evidence type="ECO:0000256" key="3">
    <source>
        <dbReference type="SAM" id="Phobius"/>
    </source>
</evidence>
<accession>A0A0F8YCJ9</accession>
<dbReference type="EMBL" id="LAZR01067303">
    <property type="protein sequence ID" value="KKK51849.1"/>
    <property type="molecule type" value="Genomic_DNA"/>
</dbReference>
<dbReference type="Gene3D" id="3.40.50.1970">
    <property type="match status" value="1"/>
</dbReference>
<feature type="non-terminal residue" evidence="6">
    <location>
        <position position="271"/>
    </location>
</feature>
<evidence type="ECO:0000259" key="4">
    <source>
        <dbReference type="Pfam" id="PF00465"/>
    </source>
</evidence>
<dbReference type="PANTHER" id="PTHR11496:SF102">
    <property type="entry name" value="ALCOHOL DEHYDROGENASE 4"/>
    <property type="match status" value="1"/>
</dbReference>
<dbReference type="InterPro" id="IPR001670">
    <property type="entry name" value="ADH_Fe/GldA"/>
</dbReference>
<keyword evidence="3" id="KW-0472">Membrane</keyword>
<keyword evidence="3" id="KW-0812">Transmembrane</keyword>
<gene>
    <name evidence="6" type="ORF">LCGC14_3110840</name>
</gene>
<keyword evidence="2" id="KW-0560">Oxidoreductase</keyword>
<dbReference type="SUPFAM" id="SSF56796">
    <property type="entry name" value="Dehydroquinate synthase-like"/>
    <property type="match status" value="1"/>
</dbReference>
<proteinExistence type="inferred from homology"/>
<protein>
    <submittedName>
        <fullName evidence="6">Uncharacterized protein</fullName>
    </submittedName>
</protein>
<keyword evidence="3" id="KW-1133">Transmembrane helix</keyword>
<feature type="domain" description="Alcohol dehydrogenase iron-type/glycerol dehydrogenase GldA" evidence="4">
    <location>
        <begin position="9"/>
        <end position="176"/>
    </location>
</feature>
<name>A0A0F8YCJ9_9ZZZZ</name>
<evidence type="ECO:0000256" key="2">
    <source>
        <dbReference type="ARBA" id="ARBA00023002"/>
    </source>
</evidence>
<feature type="domain" description="Fe-containing alcohol dehydrogenase-like C-terminal" evidence="5">
    <location>
        <begin position="188"/>
        <end position="253"/>
    </location>
</feature>